<accession>A0A6S6SST0</accession>
<proteinExistence type="predicted"/>
<dbReference type="AlphaFoldDB" id="A0A6S6SST0"/>
<gene>
    <name evidence="1" type="ORF">HELGO_WM13567</name>
</gene>
<organism evidence="1">
    <name type="scientific">uncultured Campylobacterales bacterium</name>
    <dbReference type="NCBI Taxonomy" id="352960"/>
    <lineage>
        <taxon>Bacteria</taxon>
        <taxon>Pseudomonadati</taxon>
        <taxon>Campylobacterota</taxon>
        <taxon>Epsilonproteobacteria</taxon>
        <taxon>Campylobacterales</taxon>
        <taxon>environmental samples</taxon>
    </lineage>
</organism>
<reference evidence="1" key="1">
    <citation type="submission" date="2020-01" db="EMBL/GenBank/DDBJ databases">
        <authorList>
            <person name="Meier V. D."/>
            <person name="Meier V D."/>
        </authorList>
    </citation>
    <scope>NUCLEOTIDE SEQUENCE</scope>
    <source>
        <strain evidence="1">HLG_WM_MAG_12</strain>
    </source>
</reference>
<evidence type="ECO:0000313" key="1">
    <source>
        <dbReference type="EMBL" id="CAA6806304.1"/>
    </source>
</evidence>
<dbReference type="PROSITE" id="PS51257">
    <property type="entry name" value="PROKAR_LIPOPROTEIN"/>
    <property type="match status" value="1"/>
</dbReference>
<evidence type="ECO:0008006" key="2">
    <source>
        <dbReference type="Google" id="ProtNLM"/>
    </source>
</evidence>
<protein>
    <recommendedName>
        <fullName evidence="2">Lipoprotein</fullName>
    </recommendedName>
</protein>
<dbReference type="EMBL" id="CACVAW010000022">
    <property type="protein sequence ID" value="CAA6806304.1"/>
    <property type="molecule type" value="Genomic_DNA"/>
</dbReference>
<name>A0A6S6SST0_9BACT</name>
<sequence length="142" mass="16794">MKNTILMILISCFFIGCGVKSIFLNSNEYLNTHHVKFTPPYGKNWYVLKNKIPYGNTGHSREILYKHDIPGVSYQLQVKTMSNEASNMKDLFDVKGHWSGATRNEKYFTKNFNWKLNFKKYKEVRKENFEEMYAEYLKNLGV</sequence>